<dbReference type="InterPro" id="IPR011625">
    <property type="entry name" value="A2M_N_BRD"/>
</dbReference>
<protein>
    <submittedName>
        <fullName evidence="6">Alpha-2-macroglobulin</fullName>
    </submittedName>
</protein>
<dbReference type="InterPro" id="IPR041246">
    <property type="entry name" value="Bact_MG10"/>
</dbReference>
<keyword evidence="3" id="KW-0732">Signal</keyword>
<keyword evidence="7" id="KW-1185">Reference proteome</keyword>
<dbReference type="EMBL" id="JACATN010000004">
    <property type="protein sequence ID" value="MBT2162425.1"/>
    <property type="molecule type" value="Genomic_DNA"/>
</dbReference>
<gene>
    <name evidence="6" type="ORF">HW347_14220</name>
</gene>
<dbReference type="Pfam" id="PF17973">
    <property type="entry name" value="bMG10"/>
    <property type="match status" value="1"/>
</dbReference>
<evidence type="ECO:0000313" key="6">
    <source>
        <dbReference type="EMBL" id="MBT2162425.1"/>
    </source>
</evidence>
<dbReference type="Gene3D" id="2.60.40.1930">
    <property type="match status" value="1"/>
</dbReference>
<evidence type="ECO:0000259" key="4">
    <source>
        <dbReference type="SMART" id="SM01359"/>
    </source>
</evidence>
<reference evidence="7" key="2">
    <citation type="submission" date="2023-07" db="EMBL/GenBank/DDBJ databases">
        <title>Zobellia barbeyronii sp. nov., a new marine flavobacterium, isolated from green and red algae.</title>
        <authorList>
            <person name="Nedashkovskaya O.I."/>
            <person name="Otstavnykh N."/>
            <person name="Zhukova N."/>
            <person name="Guzev K."/>
            <person name="Chausova V."/>
            <person name="Tekutyeva L."/>
            <person name="Mikhailov V."/>
            <person name="Isaeva M."/>
        </authorList>
    </citation>
    <scope>NUCLEOTIDE SEQUENCE [LARGE SCALE GENOMIC DNA]</scope>
    <source>
        <strain evidence="7">KMM 6746</strain>
    </source>
</reference>
<accession>A0ABS5WGY0</accession>
<dbReference type="SUPFAM" id="SSF48239">
    <property type="entry name" value="Terpenoid cyclases/Protein prenyltransferases"/>
    <property type="match status" value="1"/>
</dbReference>
<dbReference type="Pfam" id="PF01835">
    <property type="entry name" value="MG2"/>
    <property type="match status" value="1"/>
</dbReference>
<evidence type="ECO:0000259" key="5">
    <source>
        <dbReference type="SMART" id="SM01360"/>
    </source>
</evidence>
<feature type="compositionally biased region" description="Basic and acidic residues" evidence="2">
    <location>
        <begin position="1211"/>
        <end position="1228"/>
    </location>
</feature>
<feature type="domain" description="Alpha-2-macroglobulin" evidence="5">
    <location>
        <begin position="1244"/>
        <end position="1334"/>
    </location>
</feature>
<dbReference type="Pfam" id="PF00207">
    <property type="entry name" value="A2M"/>
    <property type="match status" value="1"/>
</dbReference>
<dbReference type="SMART" id="SM01359">
    <property type="entry name" value="A2M_N_2"/>
    <property type="match status" value="1"/>
</dbReference>
<feature type="signal peptide" evidence="3">
    <location>
        <begin position="1"/>
        <end position="19"/>
    </location>
</feature>
<name>A0ABS5WGY0_9FLAO</name>
<feature type="chain" id="PRO_5045327947" evidence="3">
    <location>
        <begin position="20"/>
        <end position="2015"/>
    </location>
</feature>
<organism evidence="6 7">
    <name type="scientific">Zobellia barbeyronii</name>
    <dbReference type="NCBI Taxonomy" id="2748009"/>
    <lineage>
        <taxon>Bacteria</taxon>
        <taxon>Pseudomonadati</taxon>
        <taxon>Bacteroidota</taxon>
        <taxon>Flavobacteriia</taxon>
        <taxon>Flavobacteriales</taxon>
        <taxon>Flavobacteriaceae</taxon>
        <taxon>Zobellia</taxon>
    </lineage>
</organism>
<dbReference type="Pfam" id="PF07703">
    <property type="entry name" value="A2M_BRD"/>
    <property type="match status" value="1"/>
</dbReference>
<dbReference type="Proteomes" id="UP000740413">
    <property type="component" value="Unassembled WGS sequence"/>
</dbReference>
<sequence>MKRLSLIFTVILFSQMLPAQDSGDSYKALWKKVQKLESEELTKSALELVETISAKAEKENNSEQVVKALLFVSKYAIILEEDAQLNIINRFKSEIEKAGFPTKNILESYLANLHWQYFQQNRYQFYNRSTTESKVDSVDFRTWDLTTLFHEIDTHFQASLENKKELQQTNLQGLEELLNQQKGSETFRPTLYDILAHTALQFYKTNETAITRPADKYEISDPETICEAYQFAHHDLSTNDDTSLQAKALNVYQGLIQFHFDEPKLEPLVMADIERLNFVYQNATFENKETYYEETLKNSAEHLKHNQISALYSYELAQLYHAQGQTYQPDTKEETRWKSKEALALCDEVIARFPDSMGAEKCKSLRLQILTPSLSIITEQHIAVNQPSKLLVNYKNQSSLQLTAYAVNSNEIKELERLYPPEKQLTFIEKLKQVKSWSASLKNEKDYQQHGIEVLLPALENGQYIILASPEKGNKESFAFSQIQVTDMALVETNGNSEQRYQIINRTTGKPISGADLTFTYLKNYNKPYLTKKERTDKMGFVTIPLTTENWNDVKIEVNHNGEKAFFGEYYVNGRRETNRLNTISNQLFLFTDRSIYRPGQPVYFKGILMETFEEKSKVVADESVSAALYDVNGQEITELEFTTNEFGSFNGEFILPSSGLTGEFFIEVDALSGTANKTQYISVEEYKRPKFETSFEPVNETYKVNDSITVTGIASAYAGSKITDAKVSYRVKRAVYFPRWYYWRMPYYNQTPQEIAHGETTTDASGNYNISFKALPDTSLSKENLPTFNYEVTADVTDINGETHSTTTFVSVGYHSVIANISVSEQWNKDKNEDKIQISTTNLNGQSVPSKGTLKMYKLQAPKQVLRQRAWPAPDYKNWNQEEYSNLFPHEAYNKEDNAVNWEKGKLVWQTNFDTEKSKKFNPKNLKNWVSGKYIIELETKDKFGQAVTEKAITTLISDNDKKLPDNRLFEVKTNKTEYSVGDKVEVTFYSNSEDLTVTVFIEKEQEIIDIHKIHLNQNSKSFTVPVTENDLGGFAINYTYSAYNSFDSGTISISVPYPETQLEIETTTFRDKLQPGTDETWSFKIKGPQGEKASAELLASMYDASLDSFKPHYWNFYPLARSSYYSSIYASARTSFGTNSFRTHLSKENYNYTPQGYDSFNWFGLHFGYINNYRNSLKRMAKNGAAPMSMMENDGASLDEVVITSSNVSEEREMAPINPAEDKSNSENDPETVQIRKNLQETAFFFPELRTDKEGNVSFNFTTPEALTKWKLQLLAHTKSSQSSVRPLGTVTQKELMVMPNAPRFLREGDEITISTKIANLTDKQLSGQAKLILVDVISGKDISEQLIDSKKQNSFTVDSLRNTQVSWQLKIPENLQAVQYTVTAKAGDFSDGEQNVLPVLTNRMLVTETLPMWVRSNQTKTFVLDKLKDNTSTTLKNHKLTLEITSNPAWYAVQALPYLMEYPYDCNEQTFSRYYANSLASHIANSNERIKAVFDQWANSDALLSNLEKNEELKSLLIQETPWLRDAQSETEQKKRIALLFDLNKMKNEETRALNKLKNNQKNSGAWAWFNGGPDNRFITQHITTGIGHLKQLNVSSVTIESKSSIKIITEKAIAYLDAEFVEEYKQMKKHASNLNNDHLSQMQIHYLYMRSFFKDIKTSKEVDKITDYYLGQAKKYWTKKGLYTKGMLALTLNRTGDTSTSKKILKSLKENSIVSEELGMYWKENTASWYWYQAPIETQALLIEAFGEIENDTKTVDNLKIWLLKHKQTNQWSTTKSTSEAVYALLLQGSDWLSVTDAVNVTLGGAEINPEKLENVKTEAGTGYFKTSWNTYEIKPNMAEVQLSKKGNGIAWGALYWQYFEDLDKITSAKTPLQLKKSLFLKKNTDTGEKISEVTNATPLKVGDLIRVRIELRSDRDMEFVHMKDMRAAGFEPVNVISNYKWQDGLGYYESTKDASTNFFFDYLPKGVYVFEYALRVNNAGEFSNGITTIQSMYAPEFSSHSEGVRVKVGD</sequence>
<dbReference type="PANTHER" id="PTHR40094">
    <property type="entry name" value="ALPHA-2-MACROGLOBULIN HOMOLOG"/>
    <property type="match status" value="1"/>
</dbReference>
<dbReference type="InterPro" id="IPR002890">
    <property type="entry name" value="MG2"/>
</dbReference>
<dbReference type="PANTHER" id="PTHR40094:SF1">
    <property type="entry name" value="UBIQUITIN DOMAIN-CONTAINING PROTEIN"/>
    <property type="match status" value="1"/>
</dbReference>
<proteinExistence type="inferred from homology"/>
<comment type="caution">
    <text evidence="6">The sequence shown here is derived from an EMBL/GenBank/DDBJ whole genome shotgun (WGS) entry which is preliminary data.</text>
</comment>
<reference evidence="6 7" key="1">
    <citation type="submission" date="2020-06" db="EMBL/GenBank/DDBJ databases">
        <authorList>
            <person name="Isaeva M.P."/>
            <person name="Chernysheva N.Y."/>
        </authorList>
    </citation>
    <scope>NUCLEOTIDE SEQUENCE [LARGE SCALE GENOMIC DNA]</scope>
    <source>
        <strain evidence="6 7">KMM 6746</strain>
    </source>
</reference>
<feature type="domain" description="Alpha-2-macroglobulin bait region" evidence="4">
    <location>
        <begin position="971"/>
        <end position="1111"/>
    </location>
</feature>
<dbReference type="SMART" id="SM01360">
    <property type="entry name" value="A2M"/>
    <property type="match status" value="1"/>
</dbReference>
<evidence type="ECO:0000256" key="3">
    <source>
        <dbReference type="SAM" id="SignalP"/>
    </source>
</evidence>
<feature type="region of interest" description="Disordered" evidence="2">
    <location>
        <begin position="1210"/>
        <end position="1232"/>
    </location>
</feature>
<dbReference type="Gene3D" id="1.50.10.20">
    <property type="match status" value="1"/>
</dbReference>
<evidence type="ECO:0000256" key="1">
    <source>
        <dbReference type="ARBA" id="ARBA00010556"/>
    </source>
</evidence>
<evidence type="ECO:0000313" key="7">
    <source>
        <dbReference type="Proteomes" id="UP000740413"/>
    </source>
</evidence>
<dbReference type="InterPro" id="IPR051802">
    <property type="entry name" value="YfhM-like"/>
</dbReference>
<dbReference type="SMART" id="SM01419">
    <property type="entry name" value="Thiol-ester_cl"/>
    <property type="match status" value="1"/>
</dbReference>
<evidence type="ECO:0000256" key="2">
    <source>
        <dbReference type="SAM" id="MobiDB-lite"/>
    </source>
</evidence>
<dbReference type="RefSeq" id="WP_214612451.1">
    <property type="nucleotide sequence ID" value="NZ_JACATN010000004.1"/>
</dbReference>
<comment type="similarity">
    <text evidence="1">Belongs to the protease inhibitor I39 (alpha-2-macroglobulin) family. Bacterial alpha-2-macroglobulin subfamily.</text>
</comment>
<dbReference type="InterPro" id="IPR047565">
    <property type="entry name" value="Alpha-macroglob_thiol-ester_cl"/>
</dbReference>
<dbReference type="InterPro" id="IPR008930">
    <property type="entry name" value="Terpenoid_cyclase/PrenylTrfase"/>
</dbReference>
<dbReference type="InterPro" id="IPR001599">
    <property type="entry name" value="Macroglobln_a2"/>
</dbReference>